<dbReference type="Proteomes" id="UP000290288">
    <property type="component" value="Unassembled WGS sequence"/>
</dbReference>
<evidence type="ECO:0000313" key="4">
    <source>
        <dbReference type="Proteomes" id="UP000290288"/>
    </source>
</evidence>
<dbReference type="Pfam" id="PF01926">
    <property type="entry name" value="MMR_HSR1"/>
    <property type="match status" value="1"/>
</dbReference>
<evidence type="ECO:0000256" key="1">
    <source>
        <dbReference type="SAM" id="MobiDB-lite"/>
    </source>
</evidence>
<keyword evidence="4" id="KW-1185">Reference proteome</keyword>
<sequence length="513" mass="58586">MSAELTVQEKRNEVRLVAVMGQTGAGKSSFINSILGREVAPISNTIFSCTNIVDQFVYEPREGLTVALVDTPGFNYLGGDDTKTDEDIFQMIAEFLESKKLCPNNELSNTVVVTTHWDQVYFDQYKLQEAEENERLLRSDGYPKLFQDAGARFLRTGHFNNDVPQRLEIRYQSPAAVVESLLDLELNRLENHEVQNKTNRQTKTNLAQDIVQATLNQRMDSINKTVQDLRSEFSSRRKVQEDPQKPPTKIPEGQQDQSSTSVLSSELLEVQAKLNYQGPTPTHRDPKTSGLAIEFELLKQGLNGHMDSIRKSVERSQAQSSTQLKTWKDSQKSLMAMQREELRNVCSEVLKAKEMLQFLGTELKTELKTSRKERDELSIEQLTLRARERELLLSWKIQELQDENARLVQQFDATQSAQTKAAEAETRIMREAVIKSANLVRQLEERCRLEQEAQEASSLKKKLADRDSLILSLEAELKRKDDELARLQLAQTPVRRKESRNFPSTQNLGKGRD</sequence>
<comment type="caution">
    <text evidence="3">The sequence shown here is derived from an EMBL/GenBank/DDBJ whole genome shotgun (WGS) entry which is preliminary data.</text>
</comment>
<dbReference type="STRING" id="2316362.A0A4V1Q3G2"/>
<feature type="region of interest" description="Disordered" evidence="1">
    <location>
        <begin position="228"/>
        <end position="262"/>
    </location>
</feature>
<dbReference type="InterPro" id="IPR027417">
    <property type="entry name" value="P-loop_NTPase"/>
</dbReference>
<dbReference type="AlphaFoldDB" id="A0A4V1Q3G2"/>
<evidence type="ECO:0000259" key="2">
    <source>
        <dbReference type="Pfam" id="PF01926"/>
    </source>
</evidence>
<gene>
    <name evidence="3" type="ORF">EST38_g7374</name>
</gene>
<accession>A0A4V1Q3G2</accession>
<dbReference type="InterPro" id="IPR006073">
    <property type="entry name" value="GTP-bd"/>
</dbReference>
<proteinExistence type="predicted"/>
<feature type="region of interest" description="Disordered" evidence="1">
    <location>
        <begin position="490"/>
        <end position="513"/>
    </location>
</feature>
<dbReference type="EMBL" id="SDEE01000263">
    <property type="protein sequence ID" value="RXW18478.1"/>
    <property type="molecule type" value="Genomic_DNA"/>
</dbReference>
<dbReference type="Gene3D" id="3.40.50.300">
    <property type="entry name" value="P-loop containing nucleotide triphosphate hydrolases"/>
    <property type="match status" value="1"/>
</dbReference>
<dbReference type="GO" id="GO:0005525">
    <property type="term" value="F:GTP binding"/>
    <property type="evidence" value="ECO:0007669"/>
    <property type="project" value="InterPro"/>
</dbReference>
<organism evidence="3 4">
    <name type="scientific">Candolleomyces aberdarensis</name>
    <dbReference type="NCBI Taxonomy" id="2316362"/>
    <lineage>
        <taxon>Eukaryota</taxon>
        <taxon>Fungi</taxon>
        <taxon>Dikarya</taxon>
        <taxon>Basidiomycota</taxon>
        <taxon>Agaricomycotina</taxon>
        <taxon>Agaricomycetes</taxon>
        <taxon>Agaricomycetidae</taxon>
        <taxon>Agaricales</taxon>
        <taxon>Agaricineae</taxon>
        <taxon>Psathyrellaceae</taxon>
        <taxon>Candolleomyces</taxon>
    </lineage>
</organism>
<dbReference type="SUPFAM" id="SSF52540">
    <property type="entry name" value="P-loop containing nucleoside triphosphate hydrolases"/>
    <property type="match status" value="1"/>
</dbReference>
<feature type="compositionally biased region" description="Basic and acidic residues" evidence="1">
    <location>
        <begin position="228"/>
        <end position="244"/>
    </location>
</feature>
<reference evidence="3 4" key="1">
    <citation type="submission" date="2019-01" db="EMBL/GenBank/DDBJ databases">
        <title>Draft genome sequence of Psathyrella aberdarensis IHI B618.</title>
        <authorList>
            <person name="Buettner E."/>
            <person name="Kellner H."/>
        </authorList>
    </citation>
    <scope>NUCLEOTIDE SEQUENCE [LARGE SCALE GENOMIC DNA]</scope>
    <source>
        <strain evidence="3 4">IHI B618</strain>
    </source>
</reference>
<dbReference type="OrthoDB" id="3255035at2759"/>
<name>A0A4V1Q3G2_9AGAR</name>
<feature type="domain" description="G" evidence="2">
    <location>
        <begin position="17"/>
        <end position="97"/>
    </location>
</feature>
<evidence type="ECO:0000313" key="3">
    <source>
        <dbReference type="EMBL" id="RXW18478.1"/>
    </source>
</evidence>
<feature type="compositionally biased region" description="Polar residues" evidence="1">
    <location>
        <begin position="501"/>
        <end position="513"/>
    </location>
</feature>
<protein>
    <recommendedName>
        <fullName evidence="2">G domain-containing protein</fullName>
    </recommendedName>
</protein>